<reference evidence="5" key="1">
    <citation type="journal article" date="2019" name="G3 (Bethesda)">
        <title>Genome Assemblies of Two Rare Opportunistic Yeast Pathogens: Diutina rugosa (syn. Candida rugosa) and Trichomonascus ciferrii (syn. Candida ciferrii).</title>
        <authorList>
            <person name="Mixao V."/>
            <person name="Saus E."/>
            <person name="Hansen A.P."/>
            <person name="Lass-Florl C."/>
            <person name="Gabaldon T."/>
        </authorList>
    </citation>
    <scope>NUCLEOTIDE SEQUENCE</scope>
    <source>
        <strain evidence="5">CBS 4856</strain>
    </source>
</reference>
<keyword evidence="4" id="KW-0378">Hydrolase</keyword>
<dbReference type="PANTHER" id="PTHR13390">
    <property type="entry name" value="LIPASE"/>
    <property type="match status" value="1"/>
</dbReference>
<dbReference type="PANTHER" id="PTHR13390:SF0">
    <property type="entry name" value="LIPID DROPLET-ASSOCIATED HYDROLASE"/>
    <property type="match status" value="1"/>
</dbReference>
<proteinExistence type="inferred from homology"/>
<comment type="caution">
    <text evidence="5">The sequence shown here is derived from an EMBL/GenBank/DDBJ whole genome shotgun (WGS) entry which is preliminary data.</text>
</comment>
<keyword evidence="3" id="KW-0551">Lipid droplet</keyword>
<evidence type="ECO:0000313" key="5">
    <source>
        <dbReference type="EMBL" id="KAA8915870.1"/>
    </source>
</evidence>
<organism evidence="5 6">
    <name type="scientific">Trichomonascus ciferrii</name>
    <dbReference type="NCBI Taxonomy" id="44093"/>
    <lineage>
        <taxon>Eukaryota</taxon>
        <taxon>Fungi</taxon>
        <taxon>Dikarya</taxon>
        <taxon>Ascomycota</taxon>
        <taxon>Saccharomycotina</taxon>
        <taxon>Dipodascomycetes</taxon>
        <taxon>Dipodascales</taxon>
        <taxon>Trichomonascaceae</taxon>
        <taxon>Trichomonascus</taxon>
        <taxon>Trichomonascus ciferrii complex</taxon>
    </lineage>
</organism>
<dbReference type="EMBL" id="SWFS01000134">
    <property type="protein sequence ID" value="KAA8915870.1"/>
    <property type="molecule type" value="Genomic_DNA"/>
</dbReference>
<dbReference type="GO" id="GO:0019915">
    <property type="term" value="P:lipid storage"/>
    <property type="evidence" value="ECO:0007669"/>
    <property type="project" value="InterPro"/>
</dbReference>
<gene>
    <name evidence="5" type="ORF">TRICI_001995</name>
</gene>
<dbReference type="GO" id="GO:0005811">
    <property type="term" value="C:lipid droplet"/>
    <property type="evidence" value="ECO:0007669"/>
    <property type="project" value="UniProtKB-SubCell"/>
</dbReference>
<evidence type="ECO:0008006" key="7">
    <source>
        <dbReference type="Google" id="ProtNLM"/>
    </source>
</evidence>
<dbReference type="AlphaFoldDB" id="A0A642V703"/>
<dbReference type="VEuPathDB" id="FungiDB:TRICI_001995"/>
<dbReference type="Proteomes" id="UP000761534">
    <property type="component" value="Unassembled WGS sequence"/>
</dbReference>
<keyword evidence="6" id="KW-1185">Reference proteome</keyword>
<dbReference type="Gene3D" id="3.40.50.1820">
    <property type="entry name" value="alpha/beta hydrolase"/>
    <property type="match status" value="1"/>
</dbReference>
<evidence type="ECO:0000313" key="6">
    <source>
        <dbReference type="Proteomes" id="UP000761534"/>
    </source>
</evidence>
<dbReference type="OrthoDB" id="448051at2759"/>
<evidence type="ECO:0000256" key="4">
    <source>
        <dbReference type="ARBA" id="ARBA00022801"/>
    </source>
</evidence>
<comment type="subcellular location">
    <subcellularLocation>
        <location evidence="1">Lipid droplet</location>
    </subcellularLocation>
</comment>
<accession>A0A642V703</accession>
<comment type="similarity">
    <text evidence="2">Belongs to the AB hydrolase superfamily. LDAH family.</text>
</comment>
<protein>
    <recommendedName>
        <fullName evidence="7">AB hydrolase-1 domain-containing protein</fullName>
    </recommendedName>
</protein>
<dbReference type="InterPro" id="IPR029058">
    <property type="entry name" value="AB_hydrolase_fold"/>
</dbReference>
<evidence type="ECO:0000256" key="1">
    <source>
        <dbReference type="ARBA" id="ARBA00004502"/>
    </source>
</evidence>
<dbReference type="GO" id="GO:0016298">
    <property type="term" value="F:lipase activity"/>
    <property type="evidence" value="ECO:0007669"/>
    <property type="project" value="InterPro"/>
</dbReference>
<evidence type="ECO:0000256" key="2">
    <source>
        <dbReference type="ARBA" id="ARBA00008300"/>
    </source>
</evidence>
<name>A0A642V703_9ASCO</name>
<dbReference type="SUPFAM" id="SSF53474">
    <property type="entry name" value="alpha/beta-Hydrolases"/>
    <property type="match status" value="1"/>
</dbReference>
<dbReference type="Pfam" id="PF10230">
    <property type="entry name" value="LIDHydrolase"/>
    <property type="match status" value="1"/>
</dbReference>
<evidence type="ECO:0000256" key="3">
    <source>
        <dbReference type="ARBA" id="ARBA00022677"/>
    </source>
</evidence>
<dbReference type="InterPro" id="IPR019363">
    <property type="entry name" value="LDAH"/>
</dbReference>
<sequence length="312" mass="35726">MRGKLERVEGKEGPATTVYHIEGGEKLFFFIPGNPGLAEYYVEYLDGIHSRTEGKFEFFCPSHIGFDTSAESVKGYMSQRVYSLDEQIEQKVDLLKQLTADKEREVVIMGHSVGSWMVQRVVVRALKEIPHAQIKLVGLLTPTIQDIALSDKGQLLVKAGQYLTSNPGSLVGRFSQALYWTLPSFALQNVFRLVMKFPPQNALDATLEMISRPNIIQQFIDMGAEEMDRIKEEPGEDISEFWDNNFGYKVWMFFVPKDHWIKEETKAELIEKYSNLDHVVIEETDDANIQHAFCVRNYDIMAEKTTNMINNL</sequence>